<accession>A0A8T2Q354</accession>
<dbReference type="EMBL" id="CM035443">
    <property type="protein sequence ID" value="KAH7278080.1"/>
    <property type="molecule type" value="Genomic_DNA"/>
</dbReference>
<dbReference type="AlphaFoldDB" id="A0A8T2Q354"/>
<keyword evidence="2" id="KW-1185">Reference proteome</keyword>
<gene>
    <name evidence="1" type="ORF">KP509_38G023400</name>
</gene>
<organism evidence="1 2">
    <name type="scientific">Ceratopteris richardii</name>
    <name type="common">Triangle waterfern</name>
    <dbReference type="NCBI Taxonomy" id="49495"/>
    <lineage>
        <taxon>Eukaryota</taxon>
        <taxon>Viridiplantae</taxon>
        <taxon>Streptophyta</taxon>
        <taxon>Embryophyta</taxon>
        <taxon>Tracheophyta</taxon>
        <taxon>Polypodiopsida</taxon>
        <taxon>Polypodiidae</taxon>
        <taxon>Polypodiales</taxon>
        <taxon>Pteridineae</taxon>
        <taxon>Pteridaceae</taxon>
        <taxon>Parkerioideae</taxon>
        <taxon>Ceratopteris</taxon>
    </lineage>
</organism>
<proteinExistence type="predicted"/>
<sequence length="634" mass="71509">MAAEDGLSRGRSLSKSLRGDTLISEQRPFFASNCSKKFQSKAATDKLFWFSPAHSPLLSPARERVLQHTRKKVRHRSIFSIQSRGKGSIEGEEPTSPKVSCIGQVRVHRKYKHPFLDAAKKRGPRSRIGSMSPARFFMSPGRSTKWGSLFGSRKDSRSSTPRSSVYSEGEVSCFGWAFESRSMLHTDRTCAFLARSLNALHEYRSSEDICSIESCSDAQNNVYTVQTSERVDSDSLLTAIGEGCSSHMNEAYGHDRSCASLAVEGHDDEQKFSVQPEPCCSKESLVEDYNHDKPPKQKFMYNELPSLYCASSASQNMKISDDIVPETWLWRACERLQTDTASHLSCGSKQNMASSREDSETAKQVEVNCSPSSSAKPQDFTRIAQAVYQRTGLHNPHVDVSCSHTECTTDDEPVTKHDETNNNLEVSSRTECRHSDTTLLPSFVNIPVALLKEDREKFMGFSGFDEGIMHSDNREHKAFCEKLELEKGLQEPYHLKTSHRMMRQCVVDIGKEKYTIAFPQLYGKNQSPLSVEDGKQSWCIFKNRSRAYPPQSFSALILLGYNQSVSLKDVQNSDEEFLKGIFELGRLSFKGSSKYLQVLKADTAFNRSRSATSHRTLIRLQRCNSDPCRSSYWF</sequence>
<comment type="caution">
    <text evidence="1">The sequence shown here is derived from an EMBL/GenBank/DDBJ whole genome shotgun (WGS) entry which is preliminary data.</text>
</comment>
<name>A0A8T2Q354_CERRI</name>
<protein>
    <submittedName>
        <fullName evidence="1">Uncharacterized protein</fullName>
    </submittedName>
</protein>
<dbReference type="OrthoDB" id="1926132at2759"/>
<evidence type="ECO:0000313" key="2">
    <source>
        <dbReference type="Proteomes" id="UP000825935"/>
    </source>
</evidence>
<reference evidence="1" key="1">
    <citation type="submission" date="2021-08" db="EMBL/GenBank/DDBJ databases">
        <title>WGS assembly of Ceratopteris richardii.</title>
        <authorList>
            <person name="Marchant D.B."/>
            <person name="Chen G."/>
            <person name="Jenkins J."/>
            <person name="Shu S."/>
            <person name="Leebens-Mack J."/>
            <person name="Grimwood J."/>
            <person name="Schmutz J."/>
            <person name="Soltis P."/>
            <person name="Soltis D."/>
            <person name="Chen Z.-H."/>
        </authorList>
    </citation>
    <scope>NUCLEOTIDE SEQUENCE</scope>
    <source>
        <strain evidence="1">Whitten #5841</strain>
        <tissue evidence="1">Leaf</tissue>
    </source>
</reference>
<evidence type="ECO:0000313" key="1">
    <source>
        <dbReference type="EMBL" id="KAH7278080.1"/>
    </source>
</evidence>
<dbReference type="Proteomes" id="UP000825935">
    <property type="component" value="Chromosome 38"/>
</dbReference>